<evidence type="ECO:0000259" key="1">
    <source>
        <dbReference type="Pfam" id="PF13400"/>
    </source>
</evidence>
<dbReference type="InterPro" id="IPR028087">
    <property type="entry name" value="Tad_N"/>
</dbReference>
<dbReference type="EMBL" id="RJVP01000001">
    <property type="protein sequence ID" value="ROH88131.1"/>
    <property type="molecule type" value="Genomic_DNA"/>
</dbReference>
<reference evidence="2 3" key="1">
    <citation type="submission" date="2018-10" db="EMBL/GenBank/DDBJ databases">
        <authorList>
            <person name="Chen W.-M."/>
        </authorList>
    </citation>
    <scope>NUCLEOTIDE SEQUENCE [LARGE SCALE GENOMIC DNA]</scope>
    <source>
        <strain evidence="2 3">H-5</strain>
    </source>
</reference>
<gene>
    <name evidence="2" type="ORF">ED236_01245</name>
</gene>
<dbReference type="RefSeq" id="WP_123236125.1">
    <property type="nucleotide sequence ID" value="NZ_RJVP01000001.1"/>
</dbReference>
<feature type="domain" description="Putative Flp pilus-assembly TadG-like N-terminal" evidence="1">
    <location>
        <begin position="14"/>
        <end position="61"/>
    </location>
</feature>
<dbReference type="Pfam" id="PF13400">
    <property type="entry name" value="Tad"/>
    <property type="match status" value="1"/>
</dbReference>
<evidence type="ECO:0000313" key="2">
    <source>
        <dbReference type="EMBL" id="ROH88131.1"/>
    </source>
</evidence>
<proteinExistence type="predicted"/>
<name>A0A3N0V6B3_9PROT</name>
<protein>
    <recommendedName>
        <fullName evidence="1">Putative Flp pilus-assembly TadG-like N-terminal domain-containing protein</fullName>
    </recommendedName>
</protein>
<sequence>MRPTNKTSRQRQSGAAAIMGVLMLTLLVLFAVLALDSGRLWMQQRQLQSATDIAAIEAARQIGCASSMDEVIAAAQQAAAANGFGGSVSSSPNSVLLGSTSGGVRAFTPGGSTQAVQVILTQDVPASIVAGGLFNRRITLQTVAVSLANTPVATFSVGTSTLRLDTQQSALLNGLFTSVLGGNVNLDLVSYRGLADTNIKLLDLVRADGSIGNVKDLLALNTSVGEFLNLISYAAAQSGEAALLASEDVQALVSAVNRDLNLNVGDVLSITHPDPNAVVDASINLLSLITTTVFVANGQNAITVPLGINIGSIVGVNALVRVIEPSKVVVGPPAGLTGLACTTVSTAQVRAEAGAFVVGVLDLKLNLEVAQGSASLQAINRTNGGSSTEVIIDAEPGLAALTLTNNAGSGPASVLLGLATVSLNLPIANGTATSMTFEVDNPIRANLPQLQSSNSQLGSGLANALGQQNAITVSVLGLDLLGLVGGVVNTLVRPLLVAIATTLLDPLLKLLGIEIGTVDVKLEDVKLQQRQPLVI</sequence>
<accession>A0A3N0V6B3</accession>
<dbReference type="AlphaFoldDB" id="A0A3N0V6B3"/>
<evidence type="ECO:0000313" key="3">
    <source>
        <dbReference type="Proteomes" id="UP000275137"/>
    </source>
</evidence>
<organism evidence="2 3">
    <name type="scientific">Pseudomethylobacillus aquaticus</name>
    <dbReference type="NCBI Taxonomy" id="2676064"/>
    <lineage>
        <taxon>Bacteria</taxon>
        <taxon>Pseudomonadati</taxon>
        <taxon>Pseudomonadota</taxon>
        <taxon>Betaproteobacteria</taxon>
        <taxon>Nitrosomonadales</taxon>
        <taxon>Methylophilaceae</taxon>
        <taxon>Pseudomethylobacillus</taxon>
    </lineage>
</organism>
<dbReference type="Proteomes" id="UP000275137">
    <property type="component" value="Unassembled WGS sequence"/>
</dbReference>
<comment type="caution">
    <text evidence="2">The sequence shown here is derived from an EMBL/GenBank/DDBJ whole genome shotgun (WGS) entry which is preliminary data.</text>
</comment>
<keyword evidence="3" id="KW-1185">Reference proteome</keyword>